<feature type="compositionally biased region" description="Basic and acidic residues" evidence="1">
    <location>
        <begin position="104"/>
        <end position="116"/>
    </location>
</feature>
<reference evidence="2 3" key="1">
    <citation type="submission" date="2019-07" db="EMBL/GenBank/DDBJ databases">
        <title>Rhodotorula toruloides NBRC10032 genome sequencing.</title>
        <authorList>
            <person name="Shida Y."/>
            <person name="Takaku H."/>
            <person name="Ogasawara W."/>
            <person name="Mori K."/>
        </authorList>
    </citation>
    <scope>NUCLEOTIDE SEQUENCE [LARGE SCALE GENOMIC DNA]</scope>
    <source>
        <strain evidence="2 3">NBRC10032</strain>
    </source>
</reference>
<feature type="compositionally biased region" description="Low complexity" evidence="1">
    <location>
        <begin position="221"/>
        <end position="240"/>
    </location>
</feature>
<evidence type="ECO:0000313" key="2">
    <source>
        <dbReference type="EMBL" id="GEM12500.1"/>
    </source>
</evidence>
<feature type="region of interest" description="Disordered" evidence="1">
    <location>
        <begin position="294"/>
        <end position="485"/>
    </location>
</feature>
<feature type="region of interest" description="Disordered" evidence="1">
    <location>
        <begin position="650"/>
        <end position="669"/>
    </location>
</feature>
<proteinExistence type="predicted"/>
<comment type="caution">
    <text evidence="2">The sequence shown here is derived from an EMBL/GenBank/DDBJ whole genome shotgun (WGS) entry which is preliminary data.</text>
</comment>
<gene>
    <name evidence="2" type="ORF">Rt10032_c21g6517</name>
</gene>
<evidence type="ECO:0000256" key="1">
    <source>
        <dbReference type="SAM" id="MobiDB-lite"/>
    </source>
</evidence>
<feature type="compositionally biased region" description="Polar residues" evidence="1">
    <location>
        <begin position="256"/>
        <end position="280"/>
    </location>
</feature>
<dbReference type="OrthoDB" id="2529778at2759"/>
<feature type="compositionally biased region" description="Basic residues" evidence="1">
    <location>
        <begin position="208"/>
        <end position="220"/>
    </location>
</feature>
<feature type="compositionally biased region" description="Polar residues" evidence="1">
    <location>
        <begin position="185"/>
        <end position="202"/>
    </location>
</feature>
<dbReference type="AlphaFoldDB" id="A0A511KQ50"/>
<feature type="region of interest" description="Disordered" evidence="1">
    <location>
        <begin position="604"/>
        <end position="642"/>
    </location>
</feature>
<feature type="compositionally biased region" description="Basic and acidic residues" evidence="1">
    <location>
        <begin position="438"/>
        <end position="456"/>
    </location>
</feature>
<dbReference type="EMBL" id="BJWK01000021">
    <property type="protein sequence ID" value="GEM12500.1"/>
    <property type="molecule type" value="Genomic_DNA"/>
</dbReference>
<feature type="region of interest" description="Disordered" evidence="1">
    <location>
        <begin position="181"/>
        <end position="280"/>
    </location>
</feature>
<feature type="compositionally biased region" description="Basic and acidic residues" evidence="1">
    <location>
        <begin position="604"/>
        <end position="622"/>
    </location>
</feature>
<feature type="compositionally biased region" description="Low complexity" evidence="1">
    <location>
        <begin position="375"/>
        <end position="391"/>
    </location>
</feature>
<feature type="region of interest" description="Disordered" evidence="1">
    <location>
        <begin position="87"/>
        <end position="161"/>
    </location>
</feature>
<feature type="compositionally biased region" description="Acidic residues" evidence="1">
    <location>
        <begin position="458"/>
        <end position="475"/>
    </location>
</feature>
<accession>A0A511KQ50</accession>
<feature type="region of interest" description="Disordered" evidence="1">
    <location>
        <begin position="19"/>
        <end position="47"/>
    </location>
</feature>
<feature type="region of interest" description="Disordered" evidence="1">
    <location>
        <begin position="506"/>
        <end position="539"/>
    </location>
</feature>
<organism evidence="2 3">
    <name type="scientific">Rhodotorula toruloides</name>
    <name type="common">Yeast</name>
    <name type="synonym">Rhodosporidium toruloides</name>
    <dbReference type="NCBI Taxonomy" id="5286"/>
    <lineage>
        <taxon>Eukaryota</taxon>
        <taxon>Fungi</taxon>
        <taxon>Dikarya</taxon>
        <taxon>Basidiomycota</taxon>
        <taxon>Pucciniomycotina</taxon>
        <taxon>Microbotryomycetes</taxon>
        <taxon>Sporidiobolales</taxon>
        <taxon>Sporidiobolaceae</taxon>
        <taxon>Rhodotorula</taxon>
    </lineage>
</organism>
<dbReference type="Proteomes" id="UP000321518">
    <property type="component" value="Unassembled WGS sequence"/>
</dbReference>
<evidence type="ECO:0000313" key="3">
    <source>
        <dbReference type="Proteomes" id="UP000321518"/>
    </source>
</evidence>
<feature type="compositionally biased region" description="Low complexity" evidence="1">
    <location>
        <begin position="506"/>
        <end position="517"/>
    </location>
</feature>
<sequence length="669" mass="71084">MSRCASPVTLVEPVHPMVFAPVSRPPSPPPPNSPASASPSTFSIPFNRPSRRLLVSSRQRAVFDLHSSSPISPTAVEKTILKTQLDRAKSNKVLIRPGAPARALTDEELRTLKKEEEDSATTSGGGEGPLSPPEEEESAWVDEPASHSKTQPTAIARQLKPTADATVPIVVAGSPLRQVVGFAEPSTSPEQSADSQLSSAETNSDRAKHAHARPPFHRSRTAPSTPSISPTSYLSTLLSRQTPSVTPPQLDRSPVMGSTTLLEARSSSFDARQAVRSTSTWTTDVLATALKVVKAPSMPIMSTSKLERKRPSGVATKPPSPASSSPSSLRSKALGKTRSLPSPAPPSTSPGKYHHHTTRIIRSPSSVPPLPFALPSPSLSLPSHLPSSSRSYTRAPPSPSIAPVMSSTDPSALMLHFARHPDSGRKASLGDGWTRVRMPGDPRSHEDDGGCRRAVDTSETETETETDTGDEDDEDPHFGSKSRFNLRNSCEGSVFASAGANSAASLTSSASSSLLLSRPPSVTHSRKPSASPDSSPKLVGSAALAAAFSDPAALPPAPFPSVIDTFVSKDRTAAFLAQTLPPPPPHSQHALDLHAALKAKEQKPIVDLKQLRREQASRRQAAEEETTTTSASSSEDEDARKKALEVVLAARARRGKRSSPTYREGWRRG</sequence>
<name>A0A511KQ50_RHOTO</name>
<feature type="compositionally biased region" description="Low complexity" evidence="1">
    <location>
        <begin position="34"/>
        <end position="46"/>
    </location>
</feature>
<protein>
    <submittedName>
        <fullName evidence="2">Uncharacterized protein</fullName>
    </submittedName>
</protein>
<feature type="compositionally biased region" description="Pro residues" evidence="1">
    <location>
        <begin position="23"/>
        <end position="33"/>
    </location>
</feature>